<dbReference type="AlphaFoldDB" id="A0AAV7UI97"/>
<feature type="region of interest" description="Disordered" evidence="1">
    <location>
        <begin position="67"/>
        <end position="104"/>
    </location>
</feature>
<organism evidence="2 3">
    <name type="scientific">Pleurodeles waltl</name>
    <name type="common">Iberian ribbed newt</name>
    <dbReference type="NCBI Taxonomy" id="8319"/>
    <lineage>
        <taxon>Eukaryota</taxon>
        <taxon>Metazoa</taxon>
        <taxon>Chordata</taxon>
        <taxon>Craniata</taxon>
        <taxon>Vertebrata</taxon>
        <taxon>Euteleostomi</taxon>
        <taxon>Amphibia</taxon>
        <taxon>Batrachia</taxon>
        <taxon>Caudata</taxon>
        <taxon>Salamandroidea</taxon>
        <taxon>Salamandridae</taxon>
        <taxon>Pleurodelinae</taxon>
        <taxon>Pleurodeles</taxon>
    </lineage>
</organism>
<name>A0AAV7UI97_PLEWA</name>
<sequence length="104" mass="11259">MHRATCTRSIVPSPSPRVGCERGGLPPHRRPRISLGGKEPGPKIIYAWGRRGETGQQPGQVWTPEGLAEVGSGPRGPALRSVHRRGRLSRPIEKWSGGAEGQPR</sequence>
<dbReference type="Proteomes" id="UP001066276">
    <property type="component" value="Chromosome 3_1"/>
</dbReference>
<gene>
    <name evidence="2" type="ORF">NDU88_005512</name>
</gene>
<reference evidence="2" key="1">
    <citation type="journal article" date="2022" name="bioRxiv">
        <title>Sequencing and chromosome-scale assembly of the giantPleurodeles waltlgenome.</title>
        <authorList>
            <person name="Brown T."/>
            <person name="Elewa A."/>
            <person name="Iarovenko S."/>
            <person name="Subramanian E."/>
            <person name="Araus A.J."/>
            <person name="Petzold A."/>
            <person name="Susuki M."/>
            <person name="Suzuki K.-i.T."/>
            <person name="Hayashi T."/>
            <person name="Toyoda A."/>
            <person name="Oliveira C."/>
            <person name="Osipova E."/>
            <person name="Leigh N.D."/>
            <person name="Simon A."/>
            <person name="Yun M.H."/>
        </authorList>
    </citation>
    <scope>NUCLEOTIDE SEQUENCE</scope>
    <source>
        <strain evidence="2">20211129_DDA</strain>
        <tissue evidence="2">Liver</tissue>
    </source>
</reference>
<feature type="region of interest" description="Disordered" evidence="1">
    <location>
        <begin position="1"/>
        <end position="40"/>
    </location>
</feature>
<feature type="compositionally biased region" description="Polar residues" evidence="1">
    <location>
        <begin position="1"/>
        <end position="12"/>
    </location>
</feature>
<evidence type="ECO:0000313" key="3">
    <source>
        <dbReference type="Proteomes" id="UP001066276"/>
    </source>
</evidence>
<comment type="caution">
    <text evidence="2">The sequence shown here is derived from an EMBL/GenBank/DDBJ whole genome shotgun (WGS) entry which is preliminary data.</text>
</comment>
<dbReference type="EMBL" id="JANPWB010000005">
    <property type="protein sequence ID" value="KAJ1188755.1"/>
    <property type="molecule type" value="Genomic_DNA"/>
</dbReference>
<evidence type="ECO:0000256" key="1">
    <source>
        <dbReference type="SAM" id="MobiDB-lite"/>
    </source>
</evidence>
<evidence type="ECO:0000313" key="2">
    <source>
        <dbReference type="EMBL" id="KAJ1188755.1"/>
    </source>
</evidence>
<protein>
    <submittedName>
        <fullName evidence="2">Uncharacterized protein</fullName>
    </submittedName>
</protein>
<proteinExistence type="predicted"/>
<accession>A0AAV7UI97</accession>
<keyword evidence="3" id="KW-1185">Reference proteome</keyword>